<accession>A0ABW8F642</accession>
<reference evidence="9 10" key="1">
    <citation type="submission" date="2024-10" db="EMBL/GenBank/DDBJ databases">
        <title>The Natural Products Discovery Center: Release of the First 8490 Sequenced Strains for Exploring Actinobacteria Biosynthetic Diversity.</title>
        <authorList>
            <person name="Kalkreuter E."/>
            <person name="Kautsar S.A."/>
            <person name="Yang D."/>
            <person name="Bader C.D."/>
            <person name="Teijaro C.N."/>
            <person name="Fluegel L."/>
            <person name="Davis C.M."/>
            <person name="Simpson J.R."/>
            <person name="Lauterbach L."/>
            <person name="Steele A.D."/>
            <person name="Gui C."/>
            <person name="Meng S."/>
            <person name="Li G."/>
            <person name="Viehrig K."/>
            <person name="Ye F."/>
            <person name="Su P."/>
            <person name="Kiefer A.F."/>
            <person name="Nichols A."/>
            <person name="Cepeda A.J."/>
            <person name="Yan W."/>
            <person name="Fan B."/>
            <person name="Jiang Y."/>
            <person name="Adhikari A."/>
            <person name="Zheng C.-J."/>
            <person name="Schuster L."/>
            <person name="Cowan T.M."/>
            <person name="Smanski M.J."/>
            <person name="Chevrette M.G."/>
            <person name="De Carvalho L.P.S."/>
            <person name="Shen B."/>
        </authorList>
    </citation>
    <scope>NUCLEOTIDE SEQUENCE [LARGE SCALE GENOMIC DNA]</scope>
    <source>
        <strain evidence="9 10">NPDC089932</strain>
    </source>
</reference>
<comment type="caution">
    <text evidence="9">The sequence shown here is derived from an EMBL/GenBank/DDBJ whole genome shotgun (WGS) entry which is preliminary data.</text>
</comment>
<feature type="coiled-coil region" evidence="7">
    <location>
        <begin position="658"/>
        <end position="685"/>
    </location>
</feature>
<dbReference type="EMBL" id="JBIVGG010000001">
    <property type="protein sequence ID" value="MFJ4077493.1"/>
    <property type="molecule type" value="Genomic_DNA"/>
</dbReference>
<evidence type="ECO:0000256" key="3">
    <source>
        <dbReference type="ARBA" id="ARBA00022679"/>
    </source>
</evidence>
<feature type="domain" description="Histidine kinase" evidence="8">
    <location>
        <begin position="657"/>
        <end position="764"/>
    </location>
</feature>
<dbReference type="RefSeq" id="WP_402069099.1">
    <property type="nucleotide sequence ID" value="NZ_JBIVGG010000001.1"/>
</dbReference>
<dbReference type="SMART" id="SM00387">
    <property type="entry name" value="HATPase_c"/>
    <property type="match status" value="1"/>
</dbReference>
<dbReference type="PROSITE" id="PS50109">
    <property type="entry name" value="HIS_KIN"/>
    <property type="match status" value="1"/>
</dbReference>
<organism evidence="9 10">
    <name type="scientific">Streptomyces iakyrus</name>
    <dbReference type="NCBI Taxonomy" id="68219"/>
    <lineage>
        <taxon>Bacteria</taxon>
        <taxon>Bacillati</taxon>
        <taxon>Actinomycetota</taxon>
        <taxon>Actinomycetes</taxon>
        <taxon>Kitasatosporales</taxon>
        <taxon>Streptomycetaceae</taxon>
        <taxon>Streptomyces</taxon>
    </lineage>
</organism>
<evidence type="ECO:0000313" key="10">
    <source>
        <dbReference type="Proteomes" id="UP001617511"/>
    </source>
</evidence>
<dbReference type="InterPro" id="IPR005467">
    <property type="entry name" value="His_kinase_dom"/>
</dbReference>
<evidence type="ECO:0000256" key="5">
    <source>
        <dbReference type="ARBA" id="ARBA00022777"/>
    </source>
</evidence>
<protein>
    <recommendedName>
        <fullName evidence="2">histidine kinase</fullName>
        <ecNumber evidence="2">2.7.13.3</ecNumber>
    </recommendedName>
</protein>
<evidence type="ECO:0000256" key="2">
    <source>
        <dbReference type="ARBA" id="ARBA00012438"/>
    </source>
</evidence>
<dbReference type="InterPro" id="IPR050980">
    <property type="entry name" value="2C_sensor_his_kinase"/>
</dbReference>
<dbReference type="InterPro" id="IPR003594">
    <property type="entry name" value="HATPase_dom"/>
</dbReference>
<dbReference type="InterPro" id="IPR036890">
    <property type="entry name" value="HATPase_C_sf"/>
</dbReference>
<dbReference type="PANTHER" id="PTHR44936">
    <property type="entry name" value="SENSOR PROTEIN CREC"/>
    <property type="match status" value="1"/>
</dbReference>
<dbReference type="Gene3D" id="3.30.565.10">
    <property type="entry name" value="Histidine kinase-like ATPase, C-terminal domain"/>
    <property type="match status" value="1"/>
</dbReference>
<sequence length="775" mass="83550">MTLPVSYLSNWAGRLSLPRVCVELSTGGLDGERITTALLRDLAADLDDAGALDWLLEQGEFPSAAALIIESPAVVTDVEVLRDAQERLRRREAEVRAQLGAETERLLDRAEAAGVPAPAGIPDLLTDAEELRLPRLRERLASLSGALDRDIKKARKEAKRRMTLQNRRAGVSKELYAAWEQRVNRGQLVAAERMLAVGDSEVALPPDAVPRVRPWDPTVDAGTVLERMNQRSYTGDWTPGIDGQLLVESYAALRTGGADRDAEDFGAAFAAFVGGTRARPPIPCTGGYSFRFDLSPATQALPLSWLSDVRMVLHTEDEPPALDMTAEERLIVIDCGVGTERLPGRSNVAVLSPSDIVRLSTVTQHRALQLMRLLGRNWTSNALGIGSGGALESLLAGHPEPVAWGRLSWLLDVLDLGGTELVRELTEQVGLHPNGLYILIESLLRAGGSRTRDARRERWATMDMTSQLGAAVLPSLVPGPAGRIAFLAILAADGFDAPLQVPDLQLSVAIEGGDASEDLLKEGVRALTRHPLVEIRTGPESESGVLLRRCAVLSRMRPEAPRALLEALAVTSPSTDTQAWSGHRWALLLEGIGDHTVASALENRARAIAATGPEPEPHDVIPTIEAVVTDCRKAFPTVRFDLDLPTHASAVAPLNALRTILAEVLQNAVDELAEAQRDRVQVTVRSDPDDVIIDIADDGNGVGFANPHAAFRLGRSTRGPSRGRGLFDASELARRIDAQLVLTSQTGSHSLRGARFLLALPREPIQLPSGDAFTT</sequence>
<keyword evidence="3" id="KW-0808">Transferase</keyword>
<keyword evidence="6 9" id="KW-0067">ATP-binding</keyword>
<dbReference type="PANTHER" id="PTHR44936:SF10">
    <property type="entry name" value="SENSOR PROTEIN RSTB"/>
    <property type="match status" value="1"/>
</dbReference>
<evidence type="ECO:0000313" key="9">
    <source>
        <dbReference type="EMBL" id="MFJ4077493.1"/>
    </source>
</evidence>
<dbReference type="EC" id="2.7.13.3" evidence="2"/>
<keyword evidence="7" id="KW-0175">Coiled coil</keyword>
<dbReference type="SUPFAM" id="SSF55874">
    <property type="entry name" value="ATPase domain of HSP90 chaperone/DNA topoisomerase II/histidine kinase"/>
    <property type="match status" value="1"/>
</dbReference>
<name>A0ABW8F642_9ACTN</name>
<evidence type="ECO:0000256" key="4">
    <source>
        <dbReference type="ARBA" id="ARBA00022741"/>
    </source>
</evidence>
<keyword evidence="5" id="KW-0418">Kinase</keyword>
<proteinExistence type="predicted"/>
<evidence type="ECO:0000256" key="1">
    <source>
        <dbReference type="ARBA" id="ARBA00000085"/>
    </source>
</evidence>
<gene>
    <name evidence="9" type="ORF">ACIP2Z_00870</name>
</gene>
<evidence type="ECO:0000256" key="6">
    <source>
        <dbReference type="ARBA" id="ARBA00022840"/>
    </source>
</evidence>
<keyword evidence="4" id="KW-0547">Nucleotide-binding</keyword>
<dbReference type="GO" id="GO:0005524">
    <property type="term" value="F:ATP binding"/>
    <property type="evidence" value="ECO:0007669"/>
    <property type="project" value="UniProtKB-KW"/>
</dbReference>
<evidence type="ECO:0000259" key="8">
    <source>
        <dbReference type="PROSITE" id="PS50109"/>
    </source>
</evidence>
<dbReference type="Pfam" id="PF02518">
    <property type="entry name" value="HATPase_c"/>
    <property type="match status" value="1"/>
</dbReference>
<dbReference type="Proteomes" id="UP001617511">
    <property type="component" value="Unassembled WGS sequence"/>
</dbReference>
<keyword evidence="10" id="KW-1185">Reference proteome</keyword>
<evidence type="ECO:0000256" key="7">
    <source>
        <dbReference type="SAM" id="Coils"/>
    </source>
</evidence>
<comment type="catalytic activity">
    <reaction evidence="1">
        <text>ATP + protein L-histidine = ADP + protein N-phospho-L-histidine.</text>
        <dbReference type="EC" id="2.7.13.3"/>
    </reaction>
</comment>